<dbReference type="Pfam" id="PF07676">
    <property type="entry name" value="PD40"/>
    <property type="match status" value="3"/>
</dbReference>
<reference evidence="2 3" key="1">
    <citation type="submission" date="2019-01" db="EMBL/GenBank/DDBJ databases">
        <title>Ktedonosporobacter rubrisoli SCAWS-G2.</title>
        <authorList>
            <person name="Huang Y."/>
            <person name="Yan B."/>
        </authorList>
    </citation>
    <scope>NUCLEOTIDE SEQUENCE [LARGE SCALE GENOMIC DNA]</scope>
    <source>
        <strain evidence="2 3">SCAWS-G2</strain>
    </source>
</reference>
<accession>A0A4P6JM27</accession>
<dbReference type="PROSITE" id="PS51257">
    <property type="entry name" value="PROKAR_LIPOPROTEIN"/>
    <property type="match status" value="1"/>
</dbReference>
<dbReference type="KEGG" id="kbs:EPA93_08550"/>
<proteinExistence type="inferred from homology"/>
<evidence type="ECO:0000313" key="3">
    <source>
        <dbReference type="Proteomes" id="UP000290365"/>
    </source>
</evidence>
<dbReference type="Gene3D" id="2.120.10.30">
    <property type="entry name" value="TolB, C-terminal domain"/>
    <property type="match status" value="3"/>
</dbReference>
<dbReference type="RefSeq" id="WP_129886648.1">
    <property type="nucleotide sequence ID" value="NZ_CP035758.1"/>
</dbReference>
<dbReference type="InterPro" id="IPR011042">
    <property type="entry name" value="6-blade_b-propeller_TolB-like"/>
</dbReference>
<dbReference type="PANTHER" id="PTHR36842">
    <property type="entry name" value="PROTEIN TOLB HOMOLOG"/>
    <property type="match status" value="1"/>
</dbReference>
<name>A0A4P6JM27_KTERU</name>
<dbReference type="PANTHER" id="PTHR36842:SF1">
    <property type="entry name" value="PROTEIN TOLB"/>
    <property type="match status" value="1"/>
</dbReference>
<evidence type="ECO:0000313" key="2">
    <source>
        <dbReference type="EMBL" id="QBD76052.1"/>
    </source>
</evidence>
<organism evidence="2 3">
    <name type="scientific">Ktedonosporobacter rubrisoli</name>
    <dbReference type="NCBI Taxonomy" id="2509675"/>
    <lineage>
        <taxon>Bacteria</taxon>
        <taxon>Bacillati</taxon>
        <taxon>Chloroflexota</taxon>
        <taxon>Ktedonobacteria</taxon>
        <taxon>Ktedonobacterales</taxon>
        <taxon>Ktedonosporobacteraceae</taxon>
        <taxon>Ktedonosporobacter</taxon>
    </lineage>
</organism>
<evidence type="ECO:0000256" key="1">
    <source>
        <dbReference type="ARBA" id="ARBA00009820"/>
    </source>
</evidence>
<dbReference type="EMBL" id="CP035758">
    <property type="protein sequence ID" value="QBD76052.1"/>
    <property type="molecule type" value="Genomic_DNA"/>
</dbReference>
<dbReference type="AlphaFoldDB" id="A0A4P6JM27"/>
<dbReference type="OrthoDB" id="139813at2"/>
<protein>
    <recommendedName>
        <fullName evidence="4">Dipeptidylpeptidase IV N-terminal domain-containing protein</fullName>
    </recommendedName>
</protein>
<dbReference type="InterPro" id="IPR011659">
    <property type="entry name" value="WD40"/>
</dbReference>
<keyword evidence="3" id="KW-1185">Reference proteome</keyword>
<comment type="similarity">
    <text evidence="1">Belongs to the TolB family.</text>
</comment>
<dbReference type="SUPFAM" id="SSF82171">
    <property type="entry name" value="DPP6 N-terminal domain-like"/>
    <property type="match status" value="1"/>
</dbReference>
<dbReference type="Proteomes" id="UP000290365">
    <property type="component" value="Chromosome"/>
</dbReference>
<gene>
    <name evidence="2" type="ORF">EPA93_08550</name>
</gene>
<sequence>MVRQRGKGIIYLLGLLILSLQSCSLLGGDSQGNFQTSYVSSAGTPVAINQTARNTFQGHIYFTLHRDLAVIDGKLNVTRLTQGLDVRDPSISPDGRWIAFQARYKNYSDLMLMPTQGGKPRVLRTGAGIYESNPGFAPHATYLWYAQPAWAPDNKHLLFLSDYDKQHVTDPNVDAFLIDPQIFSIQLDHPDGTPQEIAYATYGDGGLRDPVYRPGHSDQIAYTNFTYDSSRIKQSIQIYLEDPNAIAHHPDKYRPGDISDEFDPAVALTPRLPDLANMQPAFSPDGNAIAYIRRLDANHMGLFVMPVPPGASTLTQVPNNAQDDQRALEGYSKSIQLVTGEYISNPIWSPDGKYIAYTGYANNTFDIWLAPLKRNAQRNIYSLQGQPVQLTNANGQLDADSRPFWSS</sequence>
<evidence type="ECO:0008006" key="4">
    <source>
        <dbReference type="Google" id="ProtNLM"/>
    </source>
</evidence>